<evidence type="ECO:0000256" key="8">
    <source>
        <dbReference type="ARBA" id="ARBA00023141"/>
    </source>
</evidence>
<keyword evidence="7 10" id="KW-0822">Tryptophan biosynthesis</keyword>
<comment type="catalytic activity">
    <reaction evidence="1 10">
        <text>N-(5-phospho-beta-D-ribosyl)anthranilate = 1-(2-carboxyphenylamino)-1-deoxy-D-ribulose 5-phosphate</text>
        <dbReference type="Rhea" id="RHEA:21540"/>
        <dbReference type="ChEBI" id="CHEBI:18277"/>
        <dbReference type="ChEBI" id="CHEBI:58613"/>
        <dbReference type="EC" id="5.3.1.24"/>
    </reaction>
</comment>
<dbReference type="Proteomes" id="UP000199758">
    <property type="component" value="Unassembled WGS sequence"/>
</dbReference>
<evidence type="ECO:0000256" key="3">
    <source>
        <dbReference type="ARBA" id="ARBA00007571"/>
    </source>
</evidence>
<dbReference type="Pfam" id="PF00697">
    <property type="entry name" value="PRAI"/>
    <property type="match status" value="1"/>
</dbReference>
<comment type="similarity">
    <text evidence="3 10">Belongs to the TrpF family.</text>
</comment>
<dbReference type="InterPro" id="IPR011060">
    <property type="entry name" value="RibuloseP-bd_barrel"/>
</dbReference>
<keyword evidence="8 10" id="KW-0057">Aromatic amino acid biosynthesis</keyword>
<evidence type="ECO:0000256" key="1">
    <source>
        <dbReference type="ARBA" id="ARBA00001164"/>
    </source>
</evidence>
<evidence type="ECO:0000256" key="9">
    <source>
        <dbReference type="ARBA" id="ARBA00023235"/>
    </source>
</evidence>
<proteinExistence type="inferred from homology"/>
<protein>
    <recommendedName>
        <fullName evidence="5 10">N-(5'-phosphoribosyl)anthranilate isomerase</fullName>
        <shortName evidence="10">PRAI</shortName>
        <ecNumber evidence="4 10">5.3.1.24</ecNumber>
    </recommendedName>
</protein>
<keyword evidence="6 10" id="KW-0028">Amino-acid biosynthesis</keyword>
<dbReference type="EMBL" id="FQWZ01000005">
    <property type="protein sequence ID" value="SHH05604.1"/>
    <property type="molecule type" value="Genomic_DNA"/>
</dbReference>
<evidence type="ECO:0000256" key="5">
    <source>
        <dbReference type="ARBA" id="ARBA00022272"/>
    </source>
</evidence>
<evidence type="ECO:0000256" key="10">
    <source>
        <dbReference type="HAMAP-Rule" id="MF_00135"/>
    </source>
</evidence>
<dbReference type="GO" id="GO:0000162">
    <property type="term" value="P:L-tryptophan biosynthetic process"/>
    <property type="evidence" value="ECO:0007669"/>
    <property type="project" value="UniProtKB-UniRule"/>
</dbReference>
<dbReference type="InterPro" id="IPR044643">
    <property type="entry name" value="TrpF_fam"/>
</dbReference>
<dbReference type="InterPro" id="IPR013785">
    <property type="entry name" value="Aldolase_TIM"/>
</dbReference>
<keyword evidence="9 10" id="KW-0413">Isomerase</keyword>
<dbReference type="PANTHER" id="PTHR42894:SF1">
    <property type="entry name" value="N-(5'-PHOSPHORIBOSYL)ANTHRANILATE ISOMERASE"/>
    <property type="match status" value="1"/>
</dbReference>
<reference evidence="12 13" key="1">
    <citation type="submission" date="2016-11" db="EMBL/GenBank/DDBJ databases">
        <authorList>
            <person name="Jaros S."/>
            <person name="Januszkiewicz K."/>
            <person name="Wedrychowicz H."/>
        </authorList>
    </citation>
    <scope>NUCLEOTIDE SEQUENCE [LARGE SCALE GENOMIC DNA]</scope>
    <source>
        <strain evidence="12 13">CGMCC 1.7049</strain>
    </source>
</reference>
<dbReference type="SUPFAM" id="SSF51366">
    <property type="entry name" value="Ribulose-phoshate binding barrel"/>
    <property type="match status" value="1"/>
</dbReference>
<dbReference type="STRING" id="490188.SAMN04488068_2331"/>
<dbReference type="PANTHER" id="PTHR42894">
    <property type="entry name" value="N-(5'-PHOSPHORIBOSYL)ANTHRANILATE ISOMERASE"/>
    <property type="match status" value="1"/>
</dbReference>
<dbReference type="AlphaFoldDB" id="A0A1M5PUY6"/>
<dbReference type="UniPathway" id="UPA00035">
    <property type="reaction ID" value="UER00042"/>
</dbReference>
<dbReference type="EC" id="5.3.1.24" evidence="4 10"/>
<dbReference type="GO" id="GO:0004640">
    <property type="term" value="F:phosphoribosylanthranilate isomerase activity"/>
    <property type="evidence" value="ECO:0007669"/>
    <property type="project" value="UniProtKB-UniRule"/>
</dbReference>
<name>A0A1M5PUY6_9GAMM</name>
<dbReference type="NCBIfam" id="NF002298">
    <property type="entry name" value="PRK01222.1-4"/>
    <property type="match status" value="1"/>
</dbReference>
<gene>
    <name evidence="10" type="primary">trpF</name>
    <name evidence="12" type="ORF">SAMN04488068_2331</name>
</gene>
<evidence type="ECO:0000259" key="11">
    <source>
        <dbReference type="Pfam" id="PF00697"/>
    </source>
</evidence>
<organism evidence="12 13">
    <name type="scientific">Hydrocarboniphaga daqingensis</name>
    <dbReference type="NCBI Taxonomy" id="490188"/>
    <lineage>
        <taxon>Bacteria</taxon>
        <taxon>Pseudomonadati</taxon>
        <taxon>Pseudomonadota</taxon>
        <taxon>Gammaproteobacteria</taxon>
        <taxon>Nevskiales</taxon>
        <taxon>Nevskiaceae</taxon>
        <taxon>Hydrocarboniphaga</taxon>
    </lineage>
</organism>
<sequence>MPTRIKFCGFTRADDLAQALSLGIDAVGLIFDPRSKRAVTADVASALSRQVPAFVSRVALFRDAPASLIDEAIAATDPDLLQFHGNESAEFCERWQRPYLKAVPMAEAQDLEQWCARYPHARALLLDSHAPGALGGTGHAFDWSRAPRVLSKSWVLAGGLNPANVASAVTMASPPAVDVSSGIESAPGIKDPALMRAFVDAVRRADLQSSRP</sequence>
<accession>A0A1M5PUY6</accession>
<dbReference type="CDD" id="cd00405">
    <property type="entry name" value="PRAI"/>
    <property type="match status" value="1"/>
</dbReference>
<dbReference type="InterPro" id="IPR001240">
    <property type="entry name" value="PRAI_dom"/>
</dbReference>
<evidence type="ECO:0000256" key="4">
    <source>
        <dbReference type="ARBA" id="ARBA00012572"/>
    </source>
</evidence>
<evidence type="ECO:0000256" key="6">
    <source>
        <dbReference type="ARBA" id="ARBA00022605"/>
    </source>
</evidence>
<feature type="domain" description="N-(5'phosphoribosyl) anthranilate isomerase (PRAI)" evidence="11">
    <location>
        <begin position="6"/>
        <end position="200"/>
    </location>
</feature>
<evidence type="ECO:0000256" key="2">
    <source>
        <dbReference type="ARBA" id="ARBA00004664"/>
    </source>
</evidence>
<dbReference type="FunFam" id="3.20.20.70:FF:000075">
    <property type="entry name" value="Tryptophan biosynthesis protein TRP1"/>
    <property type="match status" value="1"/>
</dbReference>
<dbReference type="RefSeq" id="WP_072897758.1">
    <property type="nucleotide sequence ID" value="NZ_FQWZ01000005.1"/>
</dbReference>
<evidence type="ECO:0000313" key="12">
    <source>
        <dbReference type="EMBL" id="SHH05604.1"/>
    </source>
</evidence>
<keyword evidence="13" id="KW-1185">Reference proteome</keyword>
<evidence type="ECO:0000256" key="7">
    <source>
        <dbReference type="ARBA" id="ARBA00022822"/>
    </source>
</evidence>
<dbReference type="HAMAP" id="MF_00135">
    <property type="entry name" value="PRAI"/>
    <property type="match status" value="1"/>
</dbReference>
<dbReference type="Gene3D" id="3.20.20.70">
    <property type="entry name" value="Aldolase class I"/>
    <property type="match status" value="1"/>
</dbReference>
<evidence type="ECO:0000313" key="13">
    <source>
        <dbReference type="Proteomes" id="UP000199758"/>
    </source>
</evidence>
<comment type="pathway">
    <text evidence="2 10">Amino-acid biosynthesis; L-tryptophan biosynthesis; L-tryptophan from chorismate: step 3/5.</text>
</comment>